<evidence type="ECO:0000313" key="2">
    <source>
        <dbReference type="EMBL" id="KAK3350423.1"/>
    </source>
</evidence>
<evidence type="ECO:0000313" key="3">
    <source>
        <dbReference type="Proteomes" id="UP001278500"/>
    </source>
</evidence>
<accession>A0AAE0MTE5</accession>
<reference evidence="2" key="2">
    <citation type="submission" date="2023-06" db="EMBL/GenBank/DDBJ databases">
        <authorList>
            <consortium name="Lawrence Berkeley National Laboratory"/>
            <person name="Haridas S."/>
            <person name="Hensen N."/>
            <person name="Bonometti L."/>
            <person name="Westerberg I."/>
            <person name="Brannstrom I.O."/>
            <person name="Guillou S."/>
            <person name="Cros-Aarteil S."/>
            <person name="Calhoun S."/>
            <person name="Kuo A."/>
            <person name="Mondo S."/>
            <person name="Pangilinan J."/>
            <person name="Riley R."/>
            <person name="Labutti K."/>
            <person name="Andreopoulos B."/>
            <person name="Lipzen A."/>
            <person name="Chen C."/>
            <person name="Yanf M."/>
            <person name="Daum C."/>
            <person name="Ng V."/>
            <person name="Clum A."/>
            <person name="Steindorff A."/>
            <person name="Ohm R."/>
            <person name="Martin F."/>
            <person name="Silar P."/>
            <person name="Natvig D."/>
            <person name="Lalanne C."/>
            <person name="Gautier V."/>
            <person name="Ament-Velasquez S.L."/>
            <person name="Kruys A."/>
            <person name="Hutchinson M.I."/>
            <person name="Powell A.J."/>
            <person name="Barry K."/>
            <person name="Miller A.N."/>
            <person name="Grigoriev I.V."/>
            <person name="Debuchy R."/>
            <person name="Gladieux P."/>
            <person name="Thoren M.H."/>
            <person name="Johannesson H."/>
        </authorList>
    </citation>
    <scope>NUCLEOTIDE SEQUENCE</scope>
    <source>
        <strain evidence="2">CBS 560.94</strain>
    </source>
</reference>
<dbReference type="Proteomes" id="UP001278500">
    <property type="component" value="Unassembled WGS sequence"/>
</dbReference>
<gene>
    <name evidence="2" type="ORF">B0H65DRAFT_87201</name>
</gene>
<dbReference type="EMBL" id="JAUEPP010000002">
    <property type="protein sequence ID" value="KAK3350423.1"/>
    <property type="molecule type" value="Genomic_DNA"/>
</dbReference>
<dbReference type="AlphaFoldDB" id="A0AAE0MTE5"/>
<keyword evidence="3" id="KW-1185">Reference proteome</keyword>
<proteinExistence type="predicted"/>
<dbReference type="RefSeq" id="XP_062683718.1">
    <property type="nucleotide sequence ID" value="XM_062831515.1"/>
</dbReference>
<feature type="region of interest" description="Disordered" evidence="1">
    <location>
        <begin position="173"/>
        <end position="199"/>
    </location>
</feature>
<dbReference type="PANTHER" id="PTHR37048">
    <property type="entry name" value="QUESTIONABLE PROTEIN"/>
    <property type="match status" value="1"/>
</dbReference>
<dbReference type="GeneID" id="87868669"/>
<name>A0AAE0MTE5_9PEZI</name>
<organism evidence="2 3">
    <name type="scientific">Neurospora tetraspora</name>
    <dbReference type="NCBI Taxonomy" id="94610"/>
    <lineage>
        <taxon>Eukaryota</taxon>
        <taxon>Fungi</taxon>
        <taxon>Dikarya</taxon>
        <taxon>Ascomycota</taxon>
        <taxon>Pezizomycotina</taxon>
        <taxon>Sordariomycetes</taxon>
        <taxon>Sordariomycetidae</taxon>
        <taxon>Sordariales</taxon>
        <taxon>Sordariaceae</taxon>
        <taxon>Neurospora</taxon>
    </lineage>
</organism>
<sequence>MLGCSLTNLAAQIRWLPKREKILEESPEQVPSGLDSDAFGHPVLIVTKGMDEKGRVSVLLMTSFKNRDILARFPGTLPTDRRNREPYWPIAPTPKHPETGNLLKFKDEKPMDKEYSYVNSQASYPIRYEILKPYKSGDTEDVWVLEEESFSELTKGRDYDKLHSKSWRRGWEETPLPLPEPVKEREEEGKQASKASDAGTFDLAKEYENKAWREYYEEIAHFLPWPDYRSCFIFGEVDDADP</sequence>
<feature type="compositionally biased region" description="Basic and acidic residues" evidence="1">
    <location>
        <begin position="181"/>
        <end position="191"/>
    </location>
</feature>
<comment type="caution">
    <text evidence="2">The sequence shown here is derived from an EMBL/GenBank/DDBJ whole genome shotgun (WGS) entry which is preliminary data.</text>
</comment>
<protein>
    <submittedName>
        <fullName evidence="2">Uncharacterized protein</fullName>
    </submittedName>
</protein>
<reference evidence="2" key="1">
    <citation type="journal article" date="2023" name="Mol. Phylogenet. Evol.">
        <title>Genome-scale phylogeny and comparative genomics of the fungal order Sordariales.</title>
        <authorList>
            <person name="Hensen N."/>
            <person name="Bonometti L."/>
            <person name="Westerberg I."/>
            <person name="Brannstrom I.O."/>
            <person name="Guillou S."/>
            <person name="Cros-Aarteil S."/>
            <person name="Calhoun S."/>
            <person name="Haridas S."/>
            <person name="Kuo A."/>
            <person name="Mondo S."/>
            <person name="Pangilinan J."/>
            <person name="Riley R."/>
            <person name="LaButti K."/>
            <person name="Andreopoulos B."/>
            <person name="Lipzen A."/>
            <person name="Chen C."/>
            <person name="Yan M."/>
            <person name="Daum C."/>
            <person name="Ng V."/>
            <person name="Clum A."/>
            <person name="Steindorff A."/>
            <person name="Ohm R.A."/>
            <person name="Martin F."/>
            <person name="Silar P."/>
            <person name="Natvig D.O."/>
            <person name="Lalanne C."/>
            <person name="Gautier V."/>
            <person name="Ament-Velasquez S.L."/>
            <person name="Kruys A."/>
            <person name="Hutchinson M.I."/>
            <person name="Powell A.J."/>
            <person name="Barry K."/>
            <person name="Miller A.N."/>
            <person name="Grigoriev I.V."/>
            <person name="Debuchy R."/>
            <person name="Gladieux P."/>
            <person name="Hiltunen Thoren M."/>
            <person name="Johannesson H."/>
        </authorList>
    </citation>
    <scope>NUCLEOTIDE SEQUENCE</scope>
    <source>
        <strain evidence="2">CBS 560.94</strain>
    </source>
</reference>
<evidence type="ECO:0000256" key="1">
    <source>
        <dbReference type="SAM" id="MobiDB-lite"/>
    </source>
</evidence>
<dbReference type="PANTHER" id="PTHR37048:SF2">
    <property type="entry name" value="QUESTIONABLE PROTEIN"/>
    <property type="match status" value="1"/>
</dbReference>